<feature type="transmembrane region" description="Helical" evidence="2">
    <location>
        <begin position="83"/>
        <end position="106"/>
    </location>
</feature>
<feature type="transmembrane region" description="Helical" evidence="2">
    <location>
        <begin position="227"/>
        <end position="248"/>
    </location>
</feature>
<dbReference type="Proteomes" id="UP001499930">
    <property type="component" value="Unassembled WGS sequence"/>
</dbReference>
<comment type="caution">
    <text evidence="3">The sequence shown here is derived from an EMBL/GenBank/DDBJ whole genome shotgun (WGS) entry which is preliminary data.</text>
</comment>
<feature type="transmembrane region" description="Helical" evidence="2">
    <location>
        <begin position="189"/>
        <end position="207"/>
    </location>
</feature>
<dbReference type="EMBL" id="BAAAWD010000019">
    <property type="protein sequence ID" value="GAA3029932.1"/>
    <property type="molecule type" value="Genomic_DNA"/>
</dbReference>
<feature type="transmembrane region" description="Helical" evidence="2">
    <location>
        <begin position="157"/>
        <end position="177"/>
    </location>
</feature>
<evidence type="ECO:0000313" key="3">
    <source>
        <dbReference type="EMBL" id="GAA3029932.1"/>
    </source>
</evidence>
<evidence type="ECO:0000313" key="4">
    <source>
        <dbReference type="Proteomes" id="UP001499930"/>
    </source>
</evidence>
<sequence length="254" mass="25973">MITKLIVRGLVAGLLAGLLAAVFAYAVGEPGIDRAIALEEAAAAAAPAHDGTASGTHSHEAGAAEAPHSHGEEALVSRNGQRFGLFLALGLYGTAVGGLFALVYAAVRGRAGPRSEPALAVTLAAAGFVAVVLVPFVKYPANPPAVGDPETIGQRTLLYLIAVAIGILAVAAGILAHRYAAGGEPWVRWLVAGAAVLVPVVAAWALLPEIAEVPRGFPADLLWDFRMASLGTQVVLWTGVGVLFAFAARRRSPV</sequence>
<accession>A0ABP6L5T3</accession>
<dbReference type="InterPro" id="IPR012666">
    <property type="entry name" value="CbtA_put"/>
</dbReference>
<evidence type="ECO:0000256" key="2">
    <source>
        <dbReference type="SAM" id="Phobius"/>
    </source>
</evidence>
<keyword evidence="2" id="KW-0472">Membrane</keyword>
<gene>
    <name evidence="3" type="ORF">GCM10017559_65660</name>
</gene>
<feature type="region of interest" description="Disordered" evidence="1">
    <location>
        <begin position="48"/>
        <end position="71"/>
    </location>
</feature>
<keyword evidence="2" id="KW-0812">Transmembrane</keyword>
<name>A0ABP6L5T3_9ACTN</name>
<feature type="compositionally biased region" description="Basic and acidic residues" evidence="1">
    <location>
        <begin position="57"/>
        <end position="71"/>
    </location>
</feature>
<dbReference type="Pfam" id="PF09490">
    <property type="entry name" value="CbtA"/>
    <property type="match status" value="1"/>
</dbReference>
<dbReference type="RefSeq" id="WP_344903029.1">
    <property type="nucleotide sequence ID" value="NZ_BAAAWD010000019.1"/>
</dbReference>
<keyword evidence="2" id="KW-1133">Transmembrane helix</keyword>
<feature type="transmembrane region" description="Helical" evidence="2">
    <location>
        <begin position="118"/>
        <end position="137"/>
    </location>
</feature>
<keyword evidence="4" id="KW-1185">Reference proteome</keyword>
<protein>
    <submittedName>
        <fullName evidence="3">CbtA family protein</fullName>
    </submittedName>
</protein>
<proteinExistence type="predicted"/>
<evidence type="ECO:0000256" key="1">
    <source>
        <dbReference type="SAM" id="MobiDB-lite"/>
    </source>
</evidence>
<organism evidence="3 4">
    <name type="scientific">Streptosporangium longisporum</name>
    <dbReference type="NCBI Taxonomy" id="46187"/>
    <lineage>
        <taxon>Bacteria</taxon>
        <taxon>Bacillati</taxon>
        <taxon>Actinomycetota</taxon>
        <taxon>Actinomycetes</taxon>
        <taxon>Streptosporangiales</taxon>
        <taxon>Streptosporangiaceae</taxon>
        <taxon>Streptosporangium</taxon>
    </lineage>
</organism>
<reference evidence="4" key="1">
    <citation type="journal article" date="2019" name="Int. J. Syst. Evol. Microbiol.">
        <title>The Global Catalogue of Microorganisms (GCM) 10K type strain sequencing project: providing services to taxonomists for standard genome sequencing and annotation.</title>
        <authorList>
            <consortium name="The Broad Institute Genomics Platform"/>
            <consortium name="The Broad Institute Genome Sequencing Center for Infectious Disease"/>
            <person name="Wu L."/>
            <person name="Ma J."/>
        </authorList>
    </citation>
    <scope>NUCLEOTIDE SEQUENCE [LARGE SCALE GENOMIC DNA]</scope>
    <source>
        <strain evidence="4">JCM 3106</strain>
    </source>
</reference>